<feature type="non-terminal residue" evidence="1">
    <location>
        <position position="1"/>
    </location>
</feature>
<organism evidence="1 2">
    <name type="scientific">Xenoophorus captivus</name>
    <dbReference type="NCBI Taxonomy" id="1517983"/>
    <lineage>
        <taxon>Eukaryota</taxon>
        <taxon>Metazoa</taxon>
        <taxon>Chordata</taxon>
        <taxon>Craniata</taxon>
        <taxon>Vertebrata</taxon>
        <taxon>Euteleostomi</taxon>
        <taxon>Actinopterygii</taxon>
        <taxon>Neopterygii</taxon>
        <taxon>Teleostei</taxon>
        <taxon>Neoteleostei</taxon>
        <taxon>Acanthomorphata</taxon>
        <taxon>Ovalentaria</taxon>
        <taxon>Atherinomorphae</taxon>
        <taxon>Cyprinodontiformes</taxon>
        <taxon>Goodeidae</taxon>
        <taxon>Xenoophorus</taxon>
    </lineage>
</organism>
<keyword evidence="2" id="KW-1185">Reference proteome</keyword>
<proteinExistence type="predicted"/>
<dbReference type="Proteomes" id="UP001434883">
    <property type="component" value="Unassembled WGS sequence"/>
</dbReference>
<dbReference type="PANTHER" id="PTHR16213">
    <property type="entry name" value="SELENOPROTEIN N"/>
    <property type="match status" value="1"/>
</dbReference>
<dbReference type="PANTHER" id="PTHR16213:SF78">
    <property type="entry name" value="SELENOPROTEIN N"/>
    <property type="match status" value="1"/>
</dbReference>
<dbReference type="EMBL" id="JAHRIN010077193">
    <property type="protein sequence ID" value="MEQ2218581.1"/>
    <property type="molecule type" value="Genomic_DNA"/>
</dbReference>
<protein>
    <submittedName>
        <fullName evidence="1">Uncharacterized protein</fullName>
    </submittedName>
</protein>
<gene>
    <name evidence="1" type="ORF">XENOCAPTIV_005291</name>
</gene>
<evidence type="ECO:0000313" key="2">
    <source>
        <dbReference type="Proteomes" id="UP001434883"/>
    </source>
</evidence>
<name>A0ABV0SDS5_9TELE</name>
<evidence type="ECO:0000313" key="1">
    <source>
        <dbReference type="EMBL" id="MEQ2218581.1"/>
    </source>
</evidence>
<sequence length="55" mass="6134">VHHINANYFLDQTAMKPEDEGAAFSFSGGFEDPSTSTYISFLKEGLEKAKDYVTQ</sequence>
<accession>A0ABV0SDS5</accession>
<comment type="caution">
    <text evidence="1">The sequence shown here is derived from an EMBL/GenBank/DDBJ whole genome shotgun (WGS) entry which is preliminary data.</text>
</comment>
<reference evidence="1 2" key="1">
    <citation type="submission" date="2021-06" db="EMBL/GenBank/DDBJ databases">
        <authorList>
            <person name="Palmer J.M."/>
        </authorList>
    </citation>
    <scope>NUCLEOTIDE SEQUENCE [LARGE SCALE GENOMIC DNA]</scope>
    <source>
        <strain evidence="1 2">XC_2019</strain>
        <tissue evidence="1">Muscle</tissue>
    </source>
</reference>